<sequence>MQKYFLQQTEFEFWDRVQQRVIKPAKARQQAVSNVELQQVTKSVVELWKDFDDHKFAKVVRIGKRLMAKASAWKKHKELGKVWFVLGDLIHLIGNAFVELHMYSQAHDLFIMEGELSDEW</sequence>
<evidence type="ECO:0000313" key="2">
    <source>
        <dbReference type="Proteomes" id="UP000281553"/>
    </source>
</evidence>
<dbReference type="Proteomes" id="UP000281553">
    <property type="component" value="Unassembled WGS sequence"/>
</dbReference>
<keyword evidence="2" id="KW-1185">Reference proteome</keyword>
<protein>
    <submittedName>
        <fullName evidence="1">Uncharacterized protein</fullName>
    </submittedName>
</protein>
<organism evidence="1 2">
    <name type="scientific">Dibothriocephalus latus</name>
    <name type="common">Fish tapeworm</name>
    <name type="synonym">Diphyllobothrium latum</name>
    <dbReference type="NCBI Taxonomy" id="60516"/>
    <lineage>
        <taxon>Eukaryota</taxon>
        <taxon>Metazoa</taxon>
        <taxon>Spiralia</taxon>
        <taxon>Lophotrochozoa</taxon>
        <taxon>Platyhelminthes</taxon>
        <taxon>Cestoda</taxon>
        <taxon>Eucestoda</taxon>
        <taxon>Diphyllobothriidea</taxon>
        <taxon>Diphyllobothriidae</taxon>
        <taxon>Dibothriocephalus</taxon>
    </lineage>
</organism>
<gene>
    <name evidence="1" type="ORF">DILT_LOCUS16502</name>
</gene>
<evidence type="ECO:0000313" key="1">
    <source>
        <dbReference type="EMBL" id="VDN34412.1"/>
    </source>
</evidence>
<name>A0A3P7QRG7_DIBLA</name>
<proteinExistence type="predicted"/>
<dbReference type="AlphaFoldDB" id="A0A3P7QRG7"/>
<dbReference type="EMBL" id="UYRU01085228">
    <property type="protein sequence ID" value="VDN34412.1"/>
    <property type="molecule type" value="Genomic_DNA"/>
</dbReference>
<accession>A0A3P7QRG7</accession>
<reference evidence="1 2" key="1">
    <citation type="submission" date="2018-11" db="EMBL/GenBank/DDBJ databases">
        <authorList>
            <consortium name="Pathogen Informatics"/>
        </authorList>
    </citation>
    <scope>NUCLEOTIDE SEQUENCE [LARGE SCALE GENOMIC DNA]</scope>
</reference>